<evidence type="ECO:0000313" key="9">
    <source>
        <dbReference type="Proteomes" id="UP000470470"/>
    </source>
</evidence>
<feature type="domain" description="DUF7507" evidence="7">
    <location>
        <begin position="1032"/>
        <end position="1125"/>
    </location>
</feature>
<dbReference type="InterPro" id="IPR047589">
    <property type="entry name" value="DUF11_rpt"/>
</dbReference>
<comment type="caution">
    <text evidence="8">The sequence shown here is derived from an EMBL/GenBank/DDBJ whole genome shotgun (WGS) entry which is preliminary data.</text>
</comment>
<dbReference type="EMBL" id="JAAGWK010000038">
    <property type="protein sequence ID" value="NEL56614.1"/>
    <property type="molecule type" value="Genomic_DNA"/>
</dbReference>
<dbReference type="SUPFAM" id="SSF69179">
    <property type="entry name" value="Integrin domains"/>
    <property type="match status" value="1"/>
</dbReference>
<feature type="domain" description="DUF7507" evidence="7">
    <location>
        <begin position="1278"/>
        <end position="1360"/>
    </location>
</feature>
<dbReference type="SUPFAM" id="SSF49401">
    <property type="entry name" value="Bacterial adhesins"/>
    <property type="match status" value="1"/>
</dbReference>
<dbReference type="Pfam" id="PF24346">
    <property type="entry name" value="DUF7507"/>
    <property type="match status" value="10"/>
</dbReference>
<dbReference type="InterPro" id="IPR001434">
    <property type="entry name" value="OmcB-like_DUF11"/>
</dbReference>
<dbReference type="Gene3D" id="2.60.40.1170">
    <property type="entry name" value="Mu homology domain, subdomain B"/>
    <property type="match status" value="1"/>
</dbReference>
<dbReference type="RefSeq" id="WP_152731468.1">
    <property type="nucleotide sequence ID" value="NZ_JAAGWK010000038.1"/>
</dbReference>
<evidence type="ECO:0000256" key="4">
    <source>
        <dbReference type="SAM" id="MobiDB-lite"/>
    </source>
</evidence>
<feature type="domain" description="DUF11" evidence="6">
    <location>
        <begin position="760"/>
        <end position="897"/>
    </location>
</feature>
<feature type="transmembrane region" description="Helical" evidence="5">
    <location>
        <begin position="2290"/>
        <end position="2308"/>
    </location>
</feature>
<dbReference type="PANTHER" id="PTHR34819:SF3">
    <property type="entry name" value="CELL SURFACE PROTEIN"/>
    <property type="match status" value="1"/>
</dbReference>
<evidence type="ECO:0000259" key="6">
    <source>
        <dbReference type="Pfam" id="PF01345"/>
    </source>
</evidence>
<feature type="domain" description="DUF7507" evidence="7">
    <location>
        <begin position="2130"/>
        <end position="2208"/>
    </location>
</feature>
<evidence type="ECO:0000256" key="5">
    <source>
        <dbReference type="SAM" id="Phobius"/>
    </source>
</evidence>
<dbReference type="InterPro" id="IPR013783">
    <property type="entry name" value="Ig-like_fold"/>
</dbReference>
<accession>A0A7K3WJI1</accession>
<dbReference type="InterPro" id="IPR032695">
    <property type="entry name" value="Integrin_dom_sf"/>
</dbReference>
<feature type="domain" description="DUF7507" evidence="7">
    <location>
        <begin position="1748"/>
        <end position="1839"/>
    </location>
</feature>
<dbReference type="GO" id="GO:0005975">
    <property type="term" value="P:carbohydrate metabolic process"/>
    <property type="evidence" value="ECO:0007669"/>
    <property type="project" value="UniProtKB-ARBA"/>
</dbReference>
<keyword evidence="2 5" id="KW-0472">Membrane</keyword>
<evidence type="ECO:0000256" key="1">
    <source>
        <dbReference type="ARBA" id="ARBA00004167"/>
    </source>
</evidence>
<evidence type="ECO:0000313" key="8">
    <source>
        <dbReference type="EMBL" id="NEL56614.1"/>
    </source>
</evidence>
<evidence type="ECO:0000256" key="3">
    <source>
        <dbReference type="ARBA" id="ARBA00023180"/>
    </source>
</evidence>
<comment type="subcellular location">
    <subcellularLocation>
        <location evidence="1">Membrane</location>
        <topology evidence="1">Single-pass membrane protein</topology>
    </subcellularLocation>
</comment>
<feature type="region of interest" description="Disordered" evidence="4">
    <location>
        <begin position="2226"/>
        <end position="2278"/>
    </location>
</feature>
<feature type="domain" description="DUF7507" evidence="7">
    <location>
        <begin position="1522"/>
        <end position="1605"/>
    </location>
</feature>
<dbReference type="GO" id="GO:0016020">
    <property type="term" value="C:membrane"/>
    <property type="evidence" value="ECO:0007669"/>
    <property type="project" value="UniProtKB-SubCell"/>
</dbReference>
<dbReference type="PANTHER" id="PTHR34819">
    <property type="entry name" value="LARGE CYSTEINE-RICH PERIPLASMIC PROTEIN OMCB"/>
    <property type="match status" value="1"/>
</dbReference>
<dbReference type="InterPro" id="IPR051172">
    <property type="entry name" value="Chlamydia_OmcB"/>
</dbReference>
<dbReference type="Gene3D" id="2.60.40.740">
    <property type="match status" value="1"/>
</dbReference>
<protein>
    <submittedName>
        <fullName evidence="8">DUF11 domain-containing protein</fullName>
    </submittedName>
</protein>
<proteinExistence type="predicted"/>
<sequence length="2319" mass="230343">MVSSRRRTAGRAGQALRRIAAATGVAAVVGALLVTGPVPQAAAVQSPAACNSTVALRTGGFELPVLKDNSYSFVPEAQVPGWSTTASDKRIEIWRAPFQGVPAASGSQFAELNATQTSTLFQDVATTPGQSLRWELQHRGRAGTDVMAVHIAAPTAALAPTNQQGPLISDGKNAWGTYSGLYTVPSGQTTTRFSFKAVSTATGDPTVGNFLDSISFGTGACLMSTTTVTTRSGAAGANVGEILTYSVATANGGGNPAKNTVVVDTLPAGVEFVPGSIRAITASATQARTDAAGDDQGEYDAATRTVRVRVGLNATATSGGVVRPEDARSISYQVRVTEALSATTVRNDARVEYTDDLAGGAATSVSTEVATPIAAAADLAVTVARTTAPPVAGRPVEYTATIRNRGPSPEPAARLVIDLPRWADGTTPGLTGVTAATTGGGSCTVATLTVTCDHGALAPGDQATVTVGGEVRPDTLPATPYRFLAAASGTAYDHVPDDNAMSVADAVTTSADLAVDLLADRTAGTAGGPVTYTATVTNAGPSTAREVVLTDPLGDGVTVTSATVTSGSGSCTTDASTTTVRCALGDLARGASATVEVRVTLSSSGSGAIGNSVSVTSATPDPVGADNQDEVTGTGEVLADLAVDLVIPVTEAYPGDTVPFTVHIDNLGTSDAVNVSLQTVLPPGFRVTALTGITCTAQAGCRIARIPGGGRATITGQALVLADAPAGTTMVRARVVSPTPDGTAGNDVDEFAFTVRLEADLSVTQTIVNPDDVGGPVVAGGKVHAVFTVSNPGRTRAEGVVVRQTIPAGQLMPVLTPQAGRCDVEGDTVATALGPQSVDGAVVVCSLDVLARGATWSVEFDSVLRTSFKDDTWSRTRLLTSSTADPVTGNNIDTASIPAVRRSDVQVTKTTSTPMVVQTDPVRFQVQVTNAGPSDSRDVLVRETPRPGVLIDSATPSEGVYAPANGAWRIPYLAVGRTVTLDVVGTAQSSTDVVNDAVFLSAEDTGLDPANDTGSSTVDVTPADRSLAITATATVTPAAHQDAVRVTDAIAFTYLVINTGNVAMSDVAVRGTLATGGVTCPSTTLAAGASMTCAGNGSYRVTQSDVDDGQAVEGAAFASGVPQGSTAPLEFGPASDPVPIDPLAAGRLATVQLADWDDADGDDALDAGETIVWTVVVTNTGELTLRDLTVDLPEAAGITCAATELAPGAQTTCTAATYTVTAADVLAGQRTAGSTAAARDPRGGPVVRSAAASSMSPGSPVPALGVVVDGRVDPASRQDAALPGDTLHWEYTVTNLGNVRVTGISVDDPEGGAVTCDDLAIDPGAVTRCVGAARHPVTEDDLLTGAVTNEAAATGTSVVGGALVRSAPGRDAVGMAALVRALTLTTTATVTPAANQGGVRVGDSVRHAYEVTNTGNVTMRDVGVADVLVAGQPAEHATCSRAVLAPGDTASCTAGATRRVTQADVDAGQPVTHSATVSGIPAGSTTPGTFGPVAAPVPLAAASGALLAKKVANWTDTGVPGALDAGETIVWSVVVTNTGELTVDDLLVDDVTAPAMTCLQRTLLPTEATTCTAGGYTVTGGDVGGTKTNTATVRGTDRRGAVVTSNASTTETPSVSSPELAVTVAGVVDPVARQSAAAPGDTVQWTYRVTNVGNVRVTGVGVDDPDAGVVTCSAPDLDPGASATCTGGTPRTVSEADLFAGSVTNAALATGTGPGAVPLSSPSASARVGVAAVVRELTIATTATATRAGAPVTGGVRVGDHVAYTHLVTNAGNVAMGDLEVDDVRGGAVSCPSGPLAVGSTVTCSVAAAYVVTQLDFDLGVPVTDSATVSGTTAAGPERTSFGPSSAPVPVAAGTTGLTAVKTAARTGTPAGAALAAGQTIRWSVLVTNTGDLTLSDVYVSDPLALSMTCDTTTVLPGGTARCAAPDYLVTADDRARGVKQNTAVASAVGPRDAVRVSAAPSSTTTPSAPSGALALEVTGTVVATGLPDGADVGDAIRWTYAVVNTGNVPVSRIGVDDPDAGTVTCRATLLEPGAATSCTGAASTYVTEGDVLTGRVVNAAAAGGTAVAGGAPVAVATDSATVVTAAARPRITVRTRFELATSAAAVLPPAPVPAAPGAPQLAAGQALSSVQVGDRVRVLYRVVNDGNVTLTGVRIDDLYGPVTCAGTVLAPGAATECQADQVHVVTPEDLAAGGLVNAATAYGAPPSVLARPVVSSADSATLTVARRTSVDDPGGSGDPTSPTPVGGPPPPGGPGAGPGAGGPASRPGSVTASGGSGLTEGLARTGAELLGGTAVAALLLVGGALLWRAGRRRGVRTD</sequence>
<organism evidence="8 9">
    <name type="scientific">Goekera deserti</name>
    <dbReference type="NCBI Taxonomy" id="2497753"/>
    <lineage>
        <taxon>Bacteria</taxon>
        <taxon>Bacillati</taxon>
        <taxon>Actinomycetota</taxon>
        <taxon>Actinomycetes</taxon>
        <taxon>Geodermatophilales</taxon>
        <taxon>Geodermatophilaceae</taxon>
        <taxon>Goekera</taxon>
    </lineage>
</organism>
<feature type="domain" description="DUF7507" evidence="7">
    <location>
        <begin position="1858"/>
        <end position="1953"/>
    </location>
</feature>
<feature type="domain" description="DUF11" evidence="6">
    <location>
        <begin position="904"/>
        <end position="1018"/>
    </location>
</feature>
<reference evidence="8 9" key="1">
    <citation type="submission" date="2020-02" db="EMBL/GenBank/DDBJ databases">
        <title>The whole genome sequence of CPCC 205119.</title>
        <authorList>
            <person name="Jiang Z."/>
        </authorList>
    </citation>
    <scope>NUCLEOTIDE SEQUENCE [LARGE SCALE GENOMIC DNA]</scope>
    <source>
        <strain evidence="8 9">CPCC 205119</strain>
    </source>
</reference>
<keyword evidence="5" id="KW-0812">Transmembrane</keyword>
<feature type="domain" description="DUF7507" evidence="7">
    <location>
        <begin position="1633"/>
        <end position="1720"/>
    </location>
</feature>
<feature type="domain" description="DUF7507" evidence="7">
    <location>
        <begin position="1160"/>
        <end position="1247"/>
    </location>
</feature>
<feature type="domain" description="DUF7507" evidence="7">
    <location>
        <begin position="1382"/>
        <end position="1484"/>
    </location>
</feature>
<dbReference type="InterPro" id="IPR008966">
    <property type="entry name" value="Adhesion_dom_sf"/>
</dbReference>
<dbReference type="Proteomes" id="UP000470470">
    <property type="component" value="Unassembled WGS sequence"/>
</dbReference>
<evidence type="ECO:0000256" key="2">
    <source>
        <dbReference type="ARBA" id="ARBA00023136"/>
    </source>
</evidence>
<dbReference type="Gene3D" id="2.60.120.260">
    <property type="entry name" value="Galactose-binding domain-like"/>
    <property type="match status" value="1"/>
</dbReference>
<feature type="domain" description="DUF7507" evidence="7">
    <location>
        <begin position="1990"/>
        <end position="2071"/>
    </location>
</feature>
<feature type="compositionally biased region" description="Pro residues" evidence="4">
    <location>
        <begin position="2242"/>
        <end position="2254"/>
    </location>
</feature>
<dbReference type="Pfam" id="PF01345">
    <property type="entry name" value="DUF11"/>
    <property type="match status" value="5"/>
</dbReference>
<name>A0A7K3WJI1_9ACTN</name>
<feature type="domain" description="DUF11" evidence="6">
    <location>
        <begin position="378"/>
        <end position="503"/>
    </location>
</feature>
<evidence type="ECO:0000259" key="7">
    <source>
        <dbReference type="Pfam" id="PF24346"/>
    </source>
</evidence>
<keyword evidence="5" id="KW-1133">Transmembrane helix</keyword>
<dbReference type="Gene3D" id="2.60.40.10">
    <property type="entry name" value="Immunoglobulins"/>
    <property type="match status" value="1"/>
</dbReference>
<dbReference type="InterPro" id="IPR055354">
    <property type="entry name" value="DUF7507"/>
</dbReference>
<keyword evidence="9" id="KW-1185">Reference proteome</keyword>
<feature type="domain" description="DUF11" evidence="6">
    <location>
        <begin position="512"/>
        <end position="632"/>
    </location>
</feature>
<feature type="domain" description="DUF11" evidence="6">
    <location>
        <begin position="640"/>
        <end position="751"/>
    </location>
</feature>
<keyword evidence="3" id="KW-0325">Glycoprotein</keyword>
<dbReference type="NCBIfam" id="TIGR01451">
    <property type="entry name" value="B_ant_repeat"/>
    <property type="match status" value="3"/>
</dbReference>
<gene>
    <name evidence="8" type="ORF">G1H19_21845</name>
</gene>